<accession>A0A4D5RYV6</accession>
<sequence length="91" mass="10282">MRRYCRQPPRALFLTPLFLRRLLYCSASARIRGNPRGDPPSRCRGGGCRGGSRFGHGIPCKCTIGSFFVFLFQDARLEANLCRDTLVCRDV</sequence>
<keyword evidence="1" id="KW-0732">Signal</keyword>
<dbReference type="EMBL" id="GHJT01007875">
    <property type="protein sequence ID" value="MOY41846.1"/>
    <property type="molecule type" value="Transcribed_RNA"/>
</dbReference>
<feature type="chain" id="PRO_5020035137" description="Secreted protein" evidence="1">
    <location>
        <begin position="28"/>
        <end position="91"/>
    </location>
</feature>
<evidence type="ECO:0000256" key="1">
    <source>
        <dbReference type="SAM" id="SignalP"/>
    </source>
</evidence>
<proteinExistence type="predicted"/>
<protein>
    <recommendedName>
        <fullName evidence="3">Secreted protein</fullName>
    </recommendedName>
</protein>
<evidence type="ECO:0000313" key="2">
    <source>
        <dbReference type="EMBL" id="MOY41846.1"/>
    </source>
</evidence>
<dbReference type="AlphaFoldDB" id="A0A4D5RYV6"/>
<reference evidence="2" key="1">
    <citation type="submission" date="2019-04" db="EMBL/GenBank/DDBJ databases">
        <title>An insight into the mialome of Ixodes scapularis.</title>
        <authorList>
            <person name="Ribeiro J.M."/>
            <person name="Mather T.N."/>
            <person name="Karim S."/>
        </authorList>
    </citation>
    <scope>NUCLEOTIDE SEQUENCE</scope>
</reference>
<evidence type="ECO:0008006" key="3">
    <source>
        <dbReference type="Google" id="ProtNLM"/>
    </source>
</evidence>
<feature type="signal peptide" evidence="1">
    <location>
        <begin position="1"/>
        <end position="27"/>
    </location>
</feature>
<organism evidence="2">
    <name type="scientific">Ixodes scapularis</name>
    <name type="common">Black-legged tick</name>
    <name type="synonym">Deer tick</name>
    <dbReference type="NCBI Taxonomy" id="6945"/>
    <lineage>
        <taxon>Eukaryota</taxon>
        <taxon>Metazoa</taxon>
        <taxon>Ecdysozoa</taxon>
        <taxon>Arthropoda</taxon>
        <taxon>Chelicerata</taxon>
        <taxon>Arachnida</taxon>
        <taxon>Acari</taxon>
        <taxon>Parasitiformes</taxon>
        <taxon>Ixodida</taxon>
        <taxon>Ixodoidea</taxon>
        <taxon>Ixodidae</taxon>
        <taxon>Ixodinae</taxon>
        <taxon>Ixodes</taxon>
    </lineage>
</organism>
<name>A0A4D5RYV6_IXOSC</name>